<evidence type="ECO:0000259" key="6">
    <source>
        <dbReference type="Pfam" id="PF02631"/>
    </source>
</evidence>
<evidence type="ECO:0000313" key="8">
    <source>
        <dbReference type="EMBL" id="SNS47806.1"/>
    </source>
</evidence>
<keyword evidence="4 5" id="KW-0963">Cytoplasm</keyword>
<dbReference type="InterPro" id="IPR053925">
    <property type="entry name" value="RecX_HTH_3rd"/>
</dbReference>
<dbReference type="HAMAP" id="MF_01114">
    <property type="entry name" value="RecX"/>
    <property type="match status" value="1"/>
</dbReference>
<evidence type="ECO:0000256" key="3">
    <source>
        <dbReference type="ARBA" id="ARBA00018111"/>
    </source>
</evidence>
<reference evidence="8 9" key="1">
    <citation type="submission" date="2017-06" db="EMBL/GenBank/DDBJ databases">
        <authorList>
            <person name="Kim H.J."/>
            <person name="Triplett B.A."/>
        </authorList>
    </citation>
    <scope>NUCLEOTIDE SEQUENCE [LARGE SCALE GENOMIC DNA]</scope>
    <source>
        <strain evidence="8 9">DSM 19307</strain>
    </source>
</reference>
<evidence type="ECO:0000256" key="5">
    <source>
        <dbReference type="HAMAP-Rule" id="MF_01114"/>
    </source>
</evidence>
<dbReference type="GO" id="GO:0006282">
    <property type="term" value="P:regulation of DNA repair"/>
    <property type="evidence" value="ECO:0007669"/>
    <property type="project" value="UniProtKB-UniRule"/>
</dbReference>
<evidence type="ECO:0000256" key="4">
    <source>
        <dbReference type="ARBA" id="ARBA00022490"/>
    </source>
</evidence>
<protein>
    <recommendedName>
        <fullName evidence="3 5">Regulatory protein RecX</fullName>
    </recommendedName>
</protein>
<keyword evidence="9" id="KW-1185">Reference proteome</keyword>
<gene>
    <name evidence="5" type="primary">recX</name>
    <name evidence="8" type="ORF">SAMN05421640_0314</name>
</gene>
<dbReference type="OrthoDB" id="1523826at2"/>
<name>A0A239ET00_EKHLU</name>
<dbReference type="Proteomes" id="UP000198393">
    <property type="component" value="Unassembled WGS sequence"/>
</dbReference>
<comment type="function">
    <text evidence="5">Modulates RecA activity.</text>
</comment>
<dbReference type="Pfam" id="PF21981">
    <property type="entry name" value="RecX_HTH3"/>
    <property type="match status" value="1"/>
</dbReference>
<dbReference type="RefSeq" id="WP_089355089.1">
    <property type="nucleotide sequence ID" value="NZ_FZPD01000001.1"/>
</dbReference>
<dbReference type="InterPro" id="IPR036388">
    <property type="entry name" value="WH-like_DNA-bd_sf"/>
</dbReference>
<evidence type="ECO:0000256" key="2">
    <source>
        <dbReference type="ARBA" id="ARBA00009695"/>
    </source>
</evidence>
<organism evidence="8 9">
    <name type="scientific">Ekhidna lutea</name>
    <dbReference type="NCBI Taxonomy" id="447679"/>
    <lineage>
        <taxon>Bacteria</taxon>
        <taxon>Pseudomonadati</taxon>
        <taxon>Bacteroidota</taxon>
        <taxon>Cytophagia</taxon>
        <taxon>Cytophagales</taxon>
        <taxon>Reichenbachiellaceae</taxon>
        <taxon>Ekhidna</taxon>
    </lineage>
</organism>
<accession>A0A239ET00</accession>
<comment type="similarity">
    <text evidence="2 5">Belongs to the RecX family.</text>
</comment>
<evidence type="ECO:0000313" key="9">
    <source>
        <dbReference type="Proteomes" id="UP000198393"/>
    </source>
</evidence>
<comment type="subcellular location">
    <subcellularLocation>
        <location evidence="1 5">Cytoplasm</location>
    </subcellularLocation>
</comment>
<dbReference type="InterPro" id="IPR003783">
    <property type="entry name" value="Regulatory_RecX"/>
</dbReference>
<evidence type="ECO:0000256" key="1">
    <source>
        <dbReference type="ARBA" id="ARBA00004496"/>
    </source>
</evidence>
<dbReference type="AlphaFoldDB" id="A0A239ET00"/>
<dbReference type="InterPro" id="IPR053924">
    <property type="entry name" value="RecX_HTH_2nd"/>
</dbReference>
<dbReference type="EMBL" id="FZPD01000001">
    <property type="protein sequence ID" value="SNS47806.1"/>
    <property type="molecule type" value="Genomic_DNA"/>
</dbReference>
<proteinExistence type="inferred from homology"/>
<dbReference type="Gene3D" id="1.10.10.10">
    <property type="entry name" value="Winged helix-like DNA-binding domain superfamily/Winged helix DNA-binding domain"/>
    <property type="match status" value="3"/>
</dbReference>
<dbReference type="PANTHER" id="PTHR33602:SF1">
    <property type="entry name" value="REGULATORY PROTEIN RECX FAMILY PROTEIN"/>
    <property type="match status" value="1"/>
</dbReference>
<dbReference type="Pfam" id="PF02631">
    <property type="entry name" value="RecX_HTH2"/>
    <property type="match status" value="1"/>
</dbReference>
<dbReference type="GO" id="GO:0005737">
    <property type="term" value="C:cytoplasm"/>
    <property type="evidence" value="ECO:0007669"/>
    <property type="project" value="UniProtKB-SubCell"/>
</dbReference>
<sequence>MARNLGIKEAKQRAGRFCAFRERSPNELLEKIQSWGLSEESAAKLVAELTKEGFVDEQRFANAYCNDKFEFNSWGKNKIKASIYSHKLSSTALQEALDRIDPEKYAERLFDLAKTKWERLSSEEKLKRKQKTVSYLANKGFEQDLIWAAIEKLEAESL</sequence>
<feature type="domain" description="RecX second three-helical" evidence="6">
    <location>
        <begin position="56"/>
        <end position="97"/>
    </location>
</feature>
<feature type="domain" description="RecX third three-helical" evidence="7">
    <location>
        <begin position="104"/>
        <end position="150"/>
    </location>
</feature>
<dbReference type="PANTHER" id="PTHR33602">
    <property type="entry name" value="REGULATORY PROTEIN RECX FAMILY PROTEIN"/>
    <property type="match status" value="1"/>
</dbReference>
<evidence type="ECO:0000259" key="7">
    <source>
        <dbReference type="Pfam" id="PF21981"/>
    </source>
</evidence>